<dbReference type="InterPro" id="IPR046778">
    <property type="entry name" value="UPF0758_N"/>
</dbReference>
<gene>
    <name evidence="8" type="ORF">CLV59_101132</name>
</gene>
<comment type="caution">
    <text evidence="8">The sequence shown here is derived from an EMBL/GenBank/DDBJ whole genome shotgun (WGS) entry which is preliminary data.</text>
</comment>
<comment type="similarity">
    <text evidence="6">Belongs to the UPF0758 family.</text>
</comment>
<dbReference type="InterPro" id="IPR001405">
    <property type="entry name" value="UPF0758"/>
</dbReference>
<dbReference type="GO" id="GO:0008237">
    <property type="term" value="F:metallopeptidase activity"/>
    <property type="evidence" value="ECO:0007669"/>
    <property type="project" value="UniProtKB-KW"/>
</dbReference>
<evidence type="ECO:0000313" key="9">
    <source>
        <dbReference type="Proteomes" id="UP000249819"/>
    </source>
</evidence>
<evidence type="ECO:0000256" key="5">
    <source>
        <dbReference type="ARBA" id="ARBA00023049"/>
    </source>
</evidence>
<keyword evidence="5" id="KW-0482">Metalloprotease</keyword>
<dbReference type="GO" id="GO:0006508">
    <property type="term" value="P:proteolysis"/>
    <property type="evidence" value="ECO:0007669"/>
    <property type="project" value="UniProtKB-KW"/>
</dbReference>
<dbReference type="Pfam" id="PF20582">
    <property type="entry name" value="UPF0758_N"/>
    <property type="match status" value="1"/>
</dbReference>
<keyword evidence="3" id="KW-0378">Hydrolase</keyword>
<evidence type="ECO:0000256" key="3">
    <source>
        <dbReference type="ARBA" id="ARBA00022801"/>
    </source>
</evidence>
<evidence type="ECO:0000256" key="6">
    <source>
        <dbReference type="RuleBase" id="RU003797"/>
    </source>
</evidence>
<reference evidence="8 9" key="1">
    <citation type="submission" date="2018-06" db="EMBL/GenBank/DDBJ databases">
        <title>Genomic Encyclopedia of Archaeal and Bacterial Type Strains, Phase II (KMG-II): from individual species to whole genera.</title>
        <authorList>
            <person name="Goeker M."/>
        </authorList>
    </citation>
    <scope>NUCLEOTIDE SEQUENCE [LARGE SCALE GENOMIC DNA]</scope>
    <source>
        <strain evidence="8 9">DSM 29821</strain>
    </source>
</reference>
<feature type="domain" description="MPN" evidence="7">
    <location>
        <begin position="113"/>
        <end position="235"/>
    </location>
</feature>
<dbReference type="OrthoDB" id="9804482at2"/>
<keyword evidence="2" id="KW-0479">Metal-binding</keyword>
<keyword evidence="9" id="KW-1185">Reference proteome</keyword>
<dbReference type="AlphaFoldDB" id="A0A327W9Z9"/>
<dbReference type="EMBL" id="QLMA01000001">
    <property type="protein sequence ID" value="RAJ87383.1"/>
    <property type="molecule type" value="Genomic_DNA"/>
</dbReference>
<dbReference type="Pfam" id="PF04002">
    <property type="entry name" value="RadC"/>
    <property type="match status" value="1"/>
</dbReference>
<dbReference type="InterPro" id="IPR037518">
    <property type="entry name" value="MPN"/>
</dbReference>
<organism evidence="8 9">
    <name type="scientific">Chitinophaga dinghuensis</name>
    <dbReference type="NCBI Taxonomy" id="1539050"/>
    <lineage>
        <taxon>Bacteria</taxon>
        <taxon>Pseudomonadati</taxon>
        <taxon>Bacteroidota</taxon>
        <taxon>Chitinophagia</taxon>
        <taxon>Chitinophagales</taxon>
        <taxon>Chitinophagaceae</taxon>
        <taxon>Chitinophaga</taxon>
    </lineage>
</organism>
<evidence type="ECO:0000256" key="2">
    <source>
        <dbReference type="ARBA" id="ARBA00022723"/>
    </source>
</evidence>
<name>A0A327W9Z9_9BACT</name>
<proteinExistence type="inferred from homology"/>
<dbReference type="InterPro" id="IPR020891">
    <property type="entry name" value="UPF0758_CS"/>
</dbReference>
<accession>A0A327W9Z9</accession>
<keyword evidence="4" id="KW-0862">Zinc</keyword>
<dbReference type="CDD" id="cd08071">
    <property type="entry name" value="MPN_DUF2466"/>
    <property type="match status" value="1"/>
</dbReference>
<dbReference type="SUPFAM" id="SSF102712">
    <property type="entry name" value="JAB1/MPN domain"/>
    <property type="match status" value="1"/>
</dbReference>
<dbReference type="Gene3D" id="3.40.140.10">
    <property type="entry name" value="Cytidine Deaminase, domain 2"/>
    <property type="match status" value="1"/>
</dbReference>
<dbReference type="GO" id="GO:0046872">
    <property type="term" value="F:metal ion binding"/>
    <property type="evidence" value="ECO:0007669"/>
    <property type="project" value="UniProtKB-KW"/>
</dbReference>
<dbReference type="NCBIfam" id="TIGR00608">
    <property type="entry name" value="radc"/>
    <property type="match status" value="1"/>
</dbReference>
<dbReference type="PANTHER" id="PTHR30471">
    <property type="entry name" value="DNA REPAIR PROTEIN RADC"/>
    <property type="match status" value="1"/>
</dbReference>
<evidence type="ECO:0000256" key="4">
    <source>
        <dbReference type="ARBA" id="ARBA00022833"/>
    </source>
</evidence>
<dbReference type="RefSeq" id="WP_111590080.1">
    <property type="nucleotide sequence ID" value="NZ_QLMA01000001.1"/>
</dbReference>
<keyword evidence="1" id="KW-0645">Protease</keyword>
<dbReference type="InterPro" id="IPR025657">
    <property type="entry name" value="RadC_JAB"/>
</dbReference>
<dbReference type="PROSITE" id="PS50249">
    <property type="entry name" value="MPN"/>
    <property type="match status" value="1"/>
</dbReference>
<dbReference type="NCBIfam" id="NF000642">
    <property type="entry name" value="PRK00024.1"/>
    <property type="match status" value="1"/>
</dbReference>
<sequence>MFVNVNPTSYVAISKWSDGDKPREKLIEKGATALSDAELLAILLHTGHQQKSAVDLAREILRLAKDNLSELGRLNVSDLRKLRGMGIAKAVTIVAALELSRRRQASRVLQKSVIQTSSDAALFFKPLLADQHYETFYVMFLNHANKVLQCKCISSGGMSSTVADPRIIFREALELHATKIILCHNHPSGSLRPSQADISVTKKIKSAAALFDIEVLDHIIVAETGYLSLVEEGVI</sequence>
<dbReference type="Proteomes" id="UP000249819">
    <property type="component" value="Unassembled WGS sequence"/>
</dbReference>
<evidence type="ECO:0000256" key="1">
    <source>
        <dbReference type="ARBA" id="ARBA00022670"/>
    </source>
</evidence>
<dbReference type="PANTHER" id="PTHR30471:SF3">
    <property type="entry name" value="UPF0758 PROTEIN YEES-RELATED"/>
    <property type="match status" value="1"/>
</dbReference>
<evidence type="ECO:0000259" key="7">
    <source>
        <dbReference type="PROSITE" id="PS50249"/>
    </source>
</evidence>
<evidence type="ECO:0000313" key="8">
    <source>
        <dbReference type="EMBL" id="RAJ87383.1"/>
    </source>
</evidence>
<dbReference type="PROSITE" id="PS01302">
    <property type="entry name" value="UPF0758"/>
    <property type="match status" value="1"/>
</dbReference>
<protein>
    <submittedName>
        <fullName evidence="8">DNA repair protein RadC</fullName>
    </submittedName>
</protein>